<accession>A0A087M750</accession>
<evidence type="ECO:0000256" key="4">
    <source>
        <dbReference type="ARBA" id="ARBA00022777"/>
    </source>
</evidence>
<dbReference type="FunFam" id="3.20.20.70:FF:000035">
    <property type="entry name" value="Putative N-acetylmannosamine-6-phosphate 2-epimerase"/>
    <property type="match status" value="1"/>
</dbReference>
<dbReference type="GO" id="GO:0005829">
    <property type="term" value="C:cytosol"/>
    <property type="evidence" value="ECO:0007669"/>
    <property type="project" value="TreeGrafter"/>
</dbReference>
<dbReference type="GO" id="GO:0009384">
    <property type="term" value="F:N-acylmannosamine kinase activity"/>
    <property type="evidence" value="ECO:0007669"/>
    <property type="project" value="UniProtKB-EC"/>
</dbReference>
<evidence type="ECO:0000256" key="1">
    <source>
        <dbReference type="ARBA" id="ARBA00000056"/>
    </source>
</evidence>
<dbReference type="InterPro" id="IPR011060">
    <property type="entry name" value="RibuloseP-bd_barrel"/>
</dbReference>
<dbReference type="HAMAP" id="MF_01235">
    <property type="entry name" value="ManNAc6P_epimer"/>
    <property type="match status" value="1"/>
</dbReference>
<keyword evidence="4" id="KW-0808">Transferase</keyword>
<evidence type="ECO:0000313" key="13">
    <source>
        <dbReference type="EMBL" id="KFL32703.1"/>
    </source>
</evidence>
<comment type="pathway">
    <text evidence="3 12">Amino-sugar metabolism; N-acetylneuraminate degradation; D-fructose 6-phosphate from N-acetylneuraminate: step 3/5.</text>
</comment>
<dbReference type="SUPFAM" id="SSF51366">
    <property type="entry name" value="Ribulose-phoshate binding barrel"/>
    <property type="match status" value="1"/>
</dbReference>
<protein>
    <recommendedName>
        <fullName evidence="12">Putative N-acetylmannosamine-6-phosphate 2-epimerase</fullName>
        <ecNumber evidence="12">5.1.3.9</ecNumber>
    </recommendedName>
    <alternativeName>
        <fullName evidence="12">ManNAc-6-P epimerase</fullName>
    </alternativeName>
</protein>
<keyword evidence="4" id="KW-0418">Kinase</keyword>
<evidence type="ECO:0000256" key="2">
    <source>
        <dbReference type="ARBA" id="ARBA00002147"/>
    </source>
</evidence>
<dbReference type="UniPathway" id="UPA00629">
    <property type="reaction ID" value="UER00682"/>
</dbReference>
<evidence type="ECO:0000313" key="14">
    <source>
        <dbReference type="Proteomes" id="UP000028981"/>
    </source>
</evidence>
<evidence type="ECO:0000256" key="11">
    <source>
        <dbReference type="ARBA" id="ARBA00061385"/>
    </source>
</evidence>
<comment type="catalytic activity">
    <reaction evidence="7">
        <text>an N-acyl-D-mannosamine + ATP = an N-acyl-D-mannosamine 6-phosphate + ADP + H(+)</text>
        <dbReference type="Rhea" id="RHEA:23832"/>
        <dbReference type="ChEBI" id="CHEBI:15378"/>
        <dbReference type="ChEBI" id="CHEBI:16062"/>
        <dbReference type="ChEBI" id="CHEBI:30616"/>
        <dbReference type="ChEBI" id="CHEBI:57666"/>
        <dbReference type="ChEBI" id="CHEBI:456216"/>
        <dbReference type="EC" id="2.7.1.60"/>
    </reaction>
</comment>
<dbReference type="STRING" id="46914.JP75_00665"/>
<dbReference type="Gene3D" id="3.20.20.70">
    <property type="entry name" value="Aldolase class I"/>
    <property type="match status" value="1"/>
</dbReference>
<evidence type="ECO:0000256" key="6">
    <source>
        <dbReference type="ARBA" id="ARBA00023277"/>
    </source>
</evidence>
<dbReference type="GO" id="GO:0047465">
    <property type="term" value="F:N-acylglucosamine-6-phosphate 2-epimerase activity"/>
    <property type="evidence" value="ECO:0007669"/>
    <property type="project" value="UniProtKB-EC"/>
</dbReference>
<comment type="similarity">
    <text evidence="11">In the C-terminal section; belongs to the ROK (NagC/XylR) family. NanK subfamily.</text>
</comment>
<evidence type="ECO:0000256" key="8">
    <source>
        <dbReference type="ARBA" id="ARBA00053450"/>
    </source>
</evidence>
<dbReference type="GO" id="GO:0006053">
    <property type="term" value="P:N-acetylmannosamine catabolic process"/>
    <property type="evidence" value="ECO:0007669"/>
    <property type="project" value="TreeGrafter"/>
</dbReference>
<proteinExistence type="inferred from homology"/>
<dbReference type="NCBIfam" id="NF002231">
    <property type="entry name" value="PRK01130.1"/>
    <property type="match status" value="1"/>
</dbReference>
<evidence type="ECO:0000256" key="5">
    <source>
        <dbReference type="ARBA" id="ARBA00023235"/>
    </source>
</evidence>
<dbReference type="PANTHER" id="PTHR36204:SF1">
    <property type="entry name" value="N-ACETYLMANNOSAMINE-6-PHOSPHATE 2-EPIMERASE-RELATED"/>
    <property type="match status" value="1"/>
</dbReference>
<dbReference type="RefSeq" id="WP_035077716.1">
    <property type="nucleotide sequence ID" value="NZ_JQGC01000001.1"/>
</dbReference>
<dbReference type="Proteomes" id="UP000028981">
    <property type="component" value="Unassembled WGS sequence"/>
</dbReference>
<keyword evidence="14" id="KW-1185">Reference proteome</keyword>
<dbReference type="EC" id="5.1.3.9" evidence="12"/>
<comment type="catalytic activity">
    <reaction evidence="1 12">
        <text>an N-acyl-D-glucosamine 6-phosphate = an N-acyl-D-mannosamine 6-phosphate</text>
        <dbReference type="Rhea" id="RHEA:23932"/>
        <dbReference type="ChEBI" id="CHEBI:57599"/>
        <dbReference type="ChEBI" id="CHEBI:57666"/>
        <dbReference type="EC" id="5.1.3.9"/>
    </reaction>
</comment>
<dbReference type="OrthoDB" id="9810372at2"/>
<comment type="similarity">
    <text evidence="12">Belongs to the NanE family.</text>
</comment>
<comment type="function">
    <text evidence="8">Catalyzes the phosphorylation of N-acetylmannosamine (ManNAc) to ManNAc-6-P.</text>
</comment>
<reference evidence="13 14" key="1">
    <citation type="submission" date="2014-08" db="EMBL/GenBank/DDBJ databases">
        <authorList>
            <person name="Hassan Y.I."/>
            <person name="Lepp D."/>
            <person name="Zhou T."/>
        </authorList>
    </citation>
    <scope>NUCLEOTIDE SEQUENCE [LARGE SCALE GENOMIC DNA]</scope>
    <source>
        <strain evidence="13 14">IFO13584</strain>
    </source>
</reference>
<dbReference type="GO" id="GO:0019262">
    <property type="term" value="P:N-acetylneuraminate catabolic process"/>
    <property type="evidence" value="ECO:0007669"/>
    <property type="project" value="UniProtKB-UniRule"/>
</dbReference>
<evidence type="ECO:0000256" key="12">
    <source>
        <dbReference type="HAMAP-Rule" id="MF_01235"/>
    </source>
</evidence>
<keyword evidence="5 12" id="KW-0413">Isomerase</keyword>
<gene>
    <name evidence="12" type="primary">nanE</name>
    <name evidence="13" type="ORF">JP75_00665</name>
</gene>
<evidence type="ECO:0000256" key="3">
    <source>
        <dbReference type="ARBA" id="ARBA00005081"/>
    </source>
</evidence>
<dbReference type="InterPro" id="IPR007260">
    <property type="entry name" value="NanE"/>
</dbReference>
<comment type="caution">
    <text evidence="13">The sequence shown here is derived from an EMBL/GenBank/DDBJ whole genome shotgun (WGS) entry which is preliminary data.</text>
</comment>
<keyword evidence="6 12" id="KW-0119">Carbohydrate metabolism</keyword>
<comment type="function">
    <text evidence="2 12">Converts N-acetylmannosamine-6-phosphate (ManNAc-6-P) to N-acetylglucosamine-6-phosphate (GlcNAc-6-P).</text>
</comment>
<comment type="pathway">
    <text evidence="9">Amino-sugar metabolism; N-acetylneuraminate degradation; D-fructose 6-phosphate from N-acetylneuraminate: step 2/5.</text>
</comment>
<organism evidence="13 14">
    <name type="scientific">Devosia riboflavina</name>
    <dbReference type="NCBI Taxonomy" id="46914"/>
    <lineage>
        <taxon>Bacteria</taxon>
        <taxon>Pseudomonadati</taxon>
        <taxon>Pseudomonadota</taxon>
        <taxon>Alphaproteobacteria</taxon>
        <taxon>Hyphomicrobiales</taxon>
        <taxon>Devosiaceae</taxon>
        <taxon>Devosia</taxon>
    </lineage>
</organism>
<sequence>MSVLQRLRGGLVASCQPVDDGPMDRPEIVAAMAQAAVAGGAVGLRIEGVDNLRAVRSVVGVPIIGIVKTDLPDSSVRITVTVDDALALADAGADIIAYDATPRGRPSAREDVLAAILGRGCLAMADCATLEDGRVALAGGASVIGTTLSGYTVETEGRHEGPDFELIAAFKALGGFVMAEGRINTPELAARAIAAGADAVTVGSALTRLEHVTGWFASAIRGAR</sequence>
<dbReference type="AlphaFoldDB" id="A0A087M750"/>
<dbReference type="InterPro" id="IPR013785">
    <property type="entry name" value="Aldolase_TIM"/>
</dbReference>
<dbReference type="EMBL" id="JQGC01000001">
    <property type="protein sequence ID" value="KFL32703.1"/>
    <property type="molecule type" value="Genomic_DNA"/>
</dbReference>
<dbReference type="Pfam" id="PF04131">
    <property type="entry name" value="NanE"/>
    <property type="match status" value="1"/>
</dbReference>
<evidence type="ECO:0000256" key="7">
    <source>
        <dbReference type="ARBA" id="ARBA00050815"/>
    </source>
</evidence>
<name>A0A087M750_9HYPH</name>
<evidence type="ECO:0000256" key="9">
    <source>
        <dbReference type="ARBA" id="ARBA00060606"/>
    </source>
</evidence>
<evidence type="ECO:0000256" key="10">
    <source>
        <dbReference type="ARBA" id="ARBA00061354"/>
    </source>
</evidence>
<comment type="similarity">
    <text evidence="10">In the N-terminal section; belongs to the NanE family.</text>
</comment>
<dbReference type="PANTHER" id="PTHR36204">
    <property type="entry name" value="N-ACETYLMANNOSAMINE-6-PHOSPHATE 2-EPIMERASE-RELATED"/>
    <property type="match status" value="1"/>
</dbReference>